<name>A0A5M9IT34_9PSED</name>
<dbReference type="CDD" id="cd00586">
    <property type="entry name" value="4HBT"/>
    <property type="match status" value="1"/>
</dbReference>
<dbReference type="Gene3D" id="3.10.129.10">
    <property type="entry name" value="Hotdog Thioesterase"/>
    <property type="match status" value="1"/>
</dbReference>
<keyword evidence="1" id="KW-0812">Transmembrane</keyword>
<proteinExistence type="predicted"/>
<keyword evidence="1" id="KW-1133">Transmembrane helix</keyword>
<dbReference type="AlphaFoldDB" id="A0A5M9IT34"/>
<dbReference type="PANTHER" id="PTHR12475">
    <property type="match status" value="1"/>
</dbReference>
<dbReference type="InterPro" id="IPR051490">
    <property type="entry name" value="THEM6_lcsJ_thioesterase"/>
</dbReference>
<gene>
    <name evidence="2" type="ORF">FX985_06327</name>
</gene>
<keyword evidence="1" id="KW-0472">Membrane</keyword>
<evidence type="ECO:0000313" key="3">
    <source>
        <dbReference type="Proteomes" id="UP000323425"/>
    </source>
</evidence>
<evidence type="ECO:0000313" key="2">
    <source>
        <dbReference type="EMBL" id="KAA8559944.1"/>
    </source>
</evidence>
<accession>A0A5M9IT34</accession>
<evidence type="ECO:0008006" key="4">
    <source>
        <dbReference type="Google" id="ProtNLM"/>
    </source>
</evidence>
<sequence>MRFSHVISHLRTYLSRFRTFTVLPLINCVASLMNLWFRLLCMLARRPWRKPAHGLGTTVVRMRVWPLDLDINRHVTNGRYFSLADVARMDFVLRTGAFRVALRNKALPIVGDTWGKFRRELKLFDVFEVHTRMLGWDHKWSLMEHRFISNGRVVGVVIMRGLFRSAKGTLPPADFVRELGLAEESPPLPQWLSDWARSCDDMSMQLRGEEQV</sequence>
<reference evidence="2 3" key="1">
    <citation type="journal article" date="2018" name="Plant Biotechnol. Rep.">
        <title>Diversity and antifungal activity of endophytic bacteria associated with Panax ginseng seedlings.</title>
        <authorList>
            <person name="Park J.M."/>
            <person name="Hong C.E."/>
            <person name="Jo S.H."/>
        </authorList>
    </citation>
    <scope>NUCLEOTIDE SEQUENCE [LARGE SCALE GENOMIC DNA]</scope>
    <source>
        <strain evidence="2 3">PgKB38</strain>
    </source>
</reference>
<organism evidence="2 3">
    <name type="scientific">Pseudomonas extremaustralis</name>
    <dbReference type="NCBI Taxonomy" id="359110"/>
    <lineage>
        <taxon>Bacteria</taxon>
        <taxon>Pseudomonadati</taxon>
        <taxon>Pseudomonadota</taxon>
        <taxon>Gammaproteobacteria</taxon>
        <taxon>Pseudomonadales</taxon>
        <taxon>Pseudomonadaceae</taxon>
        <taxon>Pseudomonas</taxon>
    </lineage>
</organism>
<dbReference type="PANTHER" id="PTHR12475:SF4">
    <property type="entry name" value="PROTEIN THEM6"/>
    <property type="match status" value="1"/>
</dbReference>
<dbReference type="InterPro" id="IPR029069">
    <property type="entry name" value="HotDog_dom_sf"/>
</dbReference>
<protein>
    <recommendedName>
        <fullName evidence="4">Thioesterase</fullName>
    </recommendedName>
</protein>
<dbReference type="EMBL" id="VTFH01000002">
    <property type="protein sequence ID" value="KAA8559944.1"/>
    <property type="molecule type" value="Genomic_DNA"/>
</dbReference>
<dbReference type="SUPFAM" id="SSF54637">
    <property type="entry name" value="Thioesterase/thiol ester dehydrase-isomerase"/>
    <property type="match status" value="1"/>
</dbReference>
<dbReference type="Proteomes" id="UP000323425">
    <property type="component" value="Unassembled WGS sequence"/>
</dbReference>
<dbReference type="Pfam" id="PF13279">
    <property type="entry name" value="4HBT_2"/>
    <property type="match status" value="1"/>
</dbReference>
<feature type="transmembrane region" description="Helical" evidence="1">
    <location>
        <begin position="20"/>
        <end position="41"/>
    </location>
</feature>
<comment type="caution">
    <text evidence="2">The sequence shown here is derived from an EMBL/GenBank/DDBJ whole genome shotgun (WGS) entry which is preliminary data.</text>
</comment>
<evidence type="ECO:0000256" key="1">
    <source>
        <dbReference type="SAM" id="Phobius"/>
    </source>
</evidence>